<dbReference type="EMBL" id="JBHRZH010000055">
    <property type="protein sequence ID" value="MFC3766452.1"/>
    <property type="molecule type" value="Genomic_DNA"/>
</dbReference>
<gene>
    <name evidence="1" type="ORF">ACFOUW_36885</name>
</gene>
<proteinExistence type="predicted"/>
<protein>
    <submittedName>
        <fullName evidence="1">Uncharacterized protein</fullName>
    </submittedName>
</protein>
<evidence type="ECO:0000313" key="2">
    <source>
        <dbReference type="Proteomes" id="UP001595699"/>
    </source>
</evidence>
<dbReference type="Proteomes" id="UP001595699">
    <property type="component" value="Unassembled WGS sequence"/>
</dbReference>
<evidence type="ECO:0000313" key="1">
    <source>
        <dbReference type="EMBL" id="MFC3766452.1"/>
    </source>
</evidence>
<reference evidence="2" key="1">
    <citation type="journal article" date="2019" name="Int. J. Syst. Evol. Microbiol.">
        <title>The Global Catalogue of Microorganisms (GCM) 10K type strain sequencing project: providing services to taxonomists for standard genome sequencing and annotation.</title>
        <authorList>
            <consortium name="The Broad Institute Genomics Platform"/>
            <consortium name="The Broad Institute Genome Sequencing Center for Infectious Disease"/>
            <person name="Wu L."/>
            <person name="Ma J."/>
        </authorList>
    </citation>
    <scope>NUCLEOTIDE SEQUENCE [LARGE SCALE GENOMIC DNA]</scope>
    <source>
        <strain evidence="2">CGMCC 4.7241</strain>
    </source>
</reference>
<dbReference type="RefSeq" id="WP_205121940.1">
    <property type="nucleotide sequence ID" value="NZ_JAFBCM010000001.1"/>
</dbReference>
<sequence>MSRILGNPLFRKADLLSDVAERYEERDLSADAAALERIADADSTNGNELRNATMGIADLCGHPLGFNRIFGTR</sequence>
<accession>A0ABV7YPZ5</accession>
<name>A0ABV7YPZ5_9ACTN</name>
<comment type="caution">
    <text evidence="1">The sequence shown here is derived from an EMBL/GenBank/DDBJ whole genome shotgun (WGS) entry which is preliminary data.</text>
</comment>
<keyword evidence="2" id="KW-1185">Reference proteome</keyword>
<organism evidence="1 2">
    <name type="scientific">Tenggerimyces flavus</name>
    <dbReference type="NCBI Taxonomy" id="1708749"/>
    <lineage>
        <taxon>Bacteria</taxon>
        <taxon>Bacillati</taxon>
        <taxon>Actinomycetota</taxon>
        <taxon>Actinomycetes</taxon>
        <taxon>Propionibacteriales</taxon>
        <taxon>Nocardioidaceae</taxon>
        <taxon>Tenggerimyces</taxon>
    </lineage>
</organism>